<proteinExistence type="predicted"/>
<dbReference type="Proteomes" id="UP000255167">
    <property type="component" value="Unassembled WGS sequence"/>
</dbReference>
<dbReference type="EMBL" id="UGNC01000006">
    <property type="protein sequence ID" value="STX07952.1"/>
    <property type="molecule type" value="Genomic_DNA"/>
</dbReference>
<evidence type="ECO:0000313" key="1">
    <source>
        <dbReference type="EMBL" id="STX07952.1"/>
    </source>
</evidence>
<name>A0A378H3I7_KLEPN</name>
<organism evidence="1 2">
    <name type="scientific">Klebsiella pneumoniae</name>
    <dbReference type="NCBI Taxonomy" id="573"/>
    <lineage>
        <taxon>Bacteria</taxon>
        <taxon>Pseudomonadati</taxon>
        <taxon>Pseudomonadota</taxon>
        <taxon>Gammaproteobacteria</taxon>
        <taxon>Enterobacterales</taxon>
        <taxon>Enterobacteriaceae</taxon>
        <taxon>Klebsiella/Raoultella group</taxon>
        <taxon>Klebsiella</taxon>
        <taxon>Klebsiella pneumoniae complex</taxon>
    </lineage>
</organism>
<gene>
    <name evidence="1" type="ORF">NCTC9617_06968</name>
</gene>
<evidence type="ECO:0000313" key="2">
    <source>
        <dbReference type="Proteomes" id="UP000255167"/>
    </source>
</evidence>
<protein>
    <submittedName>
        <fullName evidence="1">Uncharacterized protein</fullName>
    </submittedName>
</protein>
<sequence>MRFFGPAAGMVSSLTAGFIHHGAEHFGDMEVIEGDFFYRVGQVDPGCADIGRVHIHRQGFDGFNLAVTQVSEVTRQTFNTAIIPEFQRLAPVYPEMTVTY</sequence>
<accession>A0A378H3I7</accession>
<reference evidence="1 2" key="1">
    <citation type="submission" date="2018-06" db="EMBL/GenBank/DDBJ databases">
        <authorList>
            <consortium name="Pathogen Informatics"/>
            <person name="Doyle S."/>
        </authorList>
    </citation>
    <scope>NUCLEOTIDE SEQUENCE [LARGE SCALE GENOMIC DNA]</scope>
    <source>
        <strain evidence="1 2">NCTC9617</strain>
    </source>
</reference>
<dbReference type="AlphaFoldDB" id="A0A378H3I7"/>